<keyword evidence="3" id="KW-1185">Reference proteome</keyword>
<gene>
    <name evidence="2" type="ORF">GCM10009422_22440</name>
</gene>
<proteinExistence type="predicted"/>
<dbReference type="EMBL" id="BAAAGA010000005">
    <property type="protein sequence ID" value="GAA0625359.1"/>
    <property type="molecule type" value="Genomic_DNA"/>
</dbReference>
<sequence>MPSAVIPAYQAERSLGDGSLQIGVLREDCCGPRVWVAFAGGRDSLGEVLQAMVATYDRQLLALTATDLEKFVRDWALEKKAGYFKVEVFSGSGDRGRDVVGFVDQTLHEGDWDNFQCKQYGKTLPTASAFHEIGKILYYASLGEFTPPRTLSFVAPKGVNRNLQRLLFKPIEFKQAFIAGWDEYCENTIIDGASVPLTPELTAFIEAYDFSRIGRIGLDDLLGDPAAKPVLYKWFGADPGPAPLGATPDAVQEDELPYIGQLLAAYSERAGAPIADHQSAASHPQFGTHLARQRERFYDADAFKRFYRDNTDAAAIETFESDIFHGVADTCDGPHADALGRADAVMSQAAAVQPSGILAQHSRVKAKQGICHHFANEAEPRLRWQKP</sequence>
<feature type="domain" description="ABC-three component systems C-terminal" evidence="1">
    <location>
        <begin position="255"/>
        <end position="384"/>
    </location>
</feature>
<dbReference type="Pfam" id="PF20282">
    <property type="entry name" value="CTD6"/>
    <property type="match status" value="1"/>
</dbReference>
<dbReference type="InterPro" id="IPR046914">
    <property type="entry name" value="ABC-3C_CTD6"/>
</dbReference>
<accession>A0ABN1H0G6</accession>
<evidence type="ECO:0000259" key="1">
    <source>
        <dbReference type="Pfam" id="PF20282"/>
    </source>
</evidence>
<dbReference type="Proteomes" id="UP001501352">
    <property type="component" value="Unassembled WGS sequence"/>
</dbReference>
<name>A0ABN1H0G6_9CAUL</name>
<organism evidence="2 3">
    <name type="scientific">Brevundimonas kwangchunensis</name>
    <dbReference type="NCBI Taxonomy" id="322163"/>
    <lineage>
        <taxon>Bacteria</taxon>
        <taxon>Pseudomonadati</taxon>
        <taxon>Pseudomonadota</taxon>
        <taxon>Alphaproteobacteria</taxon>
        <taxon>Caulobacterales</taxon>
        <taxon>Caulobacteraceae</taxon>
        <taxon>Brevundimonas</taxon>
    </lineage>
</organism>
<protein>
    <recommendedName>
        <fullName evidence="1">ABC-three component systems C-terminal domain-containing protein</fullName>
    </recommendedName>
</protein>
<evidence type="ECO:0000313" key="3">
    <source>
        <dbReference type="Proteomes" id="UP001501352"/>
    </source>
</evidence>
<evidence type="ECO:0000313" key="2">
    <source>
        <dbReference type="EMBL" id="GAA0625359.1"/>
    </source>
</evidence>
<comment type="caution">
    <text evidence="2">The sequence shown here is derived from an EMBL/GenBank/DDBJ whole genome shotgun (WGS) entry which is preliminary data.</text>
</comment>
<reference evidence="2 3" key="1">
    <citation type="journal article" date="2019" name="Int. J. Syst. Evol. Microbiol.">
        <title>The Global Catalogue of Microorganisms (GCM) 10K type strain sequencing project: providing services to taxonomists for standard genome sequencing and annotation.</title>
        <authorList>
            <consortium name="The Broad Institute Genomics Platform"/>
            <consortium name="The Broad Institute Genome Sequencing Center for Infectious Disease"/>
            <person name="Wu L."/>
            <person name="Ma J."/>
        </authorList>
    </citation>
    <scope>NUCLEOTIDE SEQUENCE [LARGE SCALE GENOMIC DNA]</scope>
    <source>
        <strain evidence="2 3">JCM 12928</strain>
    </source>
</reference>